<evidence type="ECO:0000313" key="3">
    <source>
        <dbReference type="Proteomes" id="UP000256829"/>
    </source>
</evidence>
<gene>
    <name evidence="2" type="ORF">DX912_05425</name>
</gene>
<dbReference type="Proteomes" id="UP000256829">
    <property type="component" value="Unassembled WGS sequence"/>
</dbReference>
<feature type="domain" description="DUF4166" evidence="1">
    <location>
        <begin position="21"/>
        <end position="179"/>
    </location>
</feature>
<name>A0A3D8VHS6_9GAMM</name>
<accession>A0A3D8VHS6</accession>
<dbReference type="AlphaFoldDB" id="A0A3D8VHS6"/>
<reference evidence="2 3" key="1">
    <citation type="submission" date="2018-08" db="EMBL/GenBank/DDBJ databases">
        <title>Lysobacter soli KCTC 22011, whole genome shotgun sequence.</title>
        <authorList>
            <person name="Zhang X."/>
            <person name="Feng G."/>
            <person name="Zhu H."/>
        </authorList>
    </citation>
    <scope>NUCLEOTIDE SEQUENCE [LARGE SCALE GENOMIC DNA]</scope>
    <source>
        <strain evidence="2 3">KCTC 22011</strain>
    </source>
</reference>
<sequence>MSASAPTPLYRQLLPARFDDLPRTLRVLHERAGFHRYRGKVEVERGHGVFSRLFAWATRLPVAGRGTIDVEIDSGPHHERWARIIKGRAMRSRLWVDDGLLCERLGLVTFGFRLDVEPLGAGNSIVWRVAKVRALGAPLPPRWFDEVIAREYERDRRYRFDVFATMPWIGRLVHYRGWLDVE</sequence>
<organism evidence="2 3">
    <name type="scientific">Lysobacter soli</name>
    <dbReference type="NCBI Taxonomy" id="453783"/>
    <lineage>
        <taxon>Bacteria</taxon>
        <taxon>Pseudomonadati</taxon>
        <taxon>Pseudomonadota</taxon>
        <taxon>Gammaproteobacteria</taxon>
        <taxon>Lysobacterales</taxon>
        <taxon>Lysobacteraceae</taxon>
        <taxon>Lysobacter</taxon>
    </lineage>
</organism>
<dbReference type="RefSeq" id="WP_115841442.1">
    <property type="nucleotide sequence ID" value="NZ_CP183976.1"/>
</dbReference>
<dbReference type="Pfam" id="PF13761">
    <property type="entry name" value="DUF4166"/>
    <property type="match status" value="1"/>
</dbReference>
<evidence type="ECO:0000313" key="2">
    <source>
        <dbReference type="EMBL" id="RDY68927.1"/>
    </source>
</evidence>
<comment type="caution">
    <text evidence="2">The sequence shown here is derived from an EMBL/GenBank/DDBJ whole genome shotgun (WGS) entry which is preliminary data.</text>
</comment>
<proteinExistence type="predicted"/>
<dbReference type="InterPro" id="IPR025311">
    <property type="entry name" value="DUF4166"/>
</dbReference>
<keyword evidence="3" id="KW-1185">Reference proteome</keyword>
<dbReference type="EMBL" id="QTJR01000002">
    <property type="protein sequence ID" value="RDY68927.1"/>
    <property type="molecule type" value="Genomic_DNA"/>
</dbReference>
<evidence type="ECO:0000259" key="1">
    <source>
        <dbReference type="Pfam" id="PF13761"/>
    </source>
</evidence>
<protein>
    <submittedName>
        <fullName evidence="2">DUF4166 domain-containing protein</fullName>
    </submittedName>
</protein>